<gene>
    <name evidence="1" type="ORF">HAX54_031726</name>
</gene>
<reference evidence="1 2" key="1">
    <citation type="journal article" date="2021" name="BMC Genomics">
        <title>Datura genome reveals duplications of psychoactive alkaloid biosynthetic genes and high mutation rate following tissue culture.</title>
        <authorList>
            <person name="Rajewski A."/>
            <person name="Carter-House D."/>
            <person name="Stajich J."/>
            <person name="Litt A."/>
        </authorList>
    </citation>
    <scope>NUCLEOTIDE SEQUENCE [LARGE SCALE GENOMIC DNA]</scope>
    <source>
        <strain evidence="1">AR-01</strain>
    </source>
</reference>
<dbReference type="InterPro" id="IPR036770">
    <property type="entry name" value="Ankyrin_rpt-contain_sf"/>
</dbReference>
<dbReference type="Gene3D" id="1.25.40.20">
    <property type="entry name" value="Ankyrin repeat-containing domain"/>
    <property type="match status" value="1"/>
</dbReference>
<name>A0ABS8SC28_DATST</name>
<accession>A0ABS8SC28</accession>
<evidence type="ECO:0000313" key="1">
    <source>
        <dbReference type="EMBL" id="MCD7456423.1"/>
    </source>
</evidence>
<keyword evidence="2" id="KW-1185">Reference proteome</keyword>
<proteinExistence type="predicted"/>
<comment type="caution">
    <text evidence="1">The sequence shown here is derived from an EMBL/GenBank/DDBJ whole genome shotgun (WGS) entry which is preliminary data.</text>
</comment>
<dbReference type="Proteomes" id="UP000823775">
    <property type="component" value="Unassembled WGS sequence"/>
</dbReference>
<evidence type="ECO:0000313" key="2">
    <source>
        <dbReference type="Proteomes" id="UP000823775"/>
    </source>
</evidence>
<protein>
    <submittedName>
        <fullName evidence="1">Uncharacterized protein</fullName>
    </submittedName>
</protein>
<organism evidence="1 2">
    <name type="scientific">Datura stramonium</name>
    <name type="common">Jimsonweed</name>
    <name type="synonym">Common thornapple</name>
    <dbReference type="NCBI Taxonomy" id="4076"/>
    <lineage>
        <taxon>Eukaryota</taxon>
        <taxon>Viridiplantae</taxon>
        <taxon>Streptophyta</taxon>
        <taxon>Embryophyta</taxon>
        <taxon>Tracheophyta</taxon>
        <taxon>Spermatophyta</taxon>
        <taxon>Magnoliopsida</taxon>
        <taxon>eudicotyledons</taxon>
        <taxon>Gunneridae</taxon>
        <taxon>Pentapetalae</taxon>
        <taxon>asterids</taxon>
        <taxon>lamiids</taxon>
        <taxon>Solanales</taxon>
        <taxon>Solanaceae</taxon>
        <taxon>Solanoideae</taxon>
        <taxon>Datureae</taxon>
        <taxon>Datura</taxon>
    </lineage>
</organism>
<dbReference type="SUPFAM" id="SSF48403">
    <property type="entry name" value="Ankyrin repeat"/>
    <property type="match status" value="1"/>
</dbReference>
<sequence>MSKKITGAGDTGLHVLVGAGKWFDDLMNRPRTIISVLTLRNSDGHTPLCVAAMVGNMKAAKVLLQLEMELPPNVRAGIDAVGPYPIIEAVSKETDLLLALVRYHPVLTRTDFYGGDDESLF</sequence>
<dbReference type="EMBL" id="JACEIK010000402">
    <property type="protein sequence ID" value="MCD7456423.1"/>
    <property type="molecule type" value="Genomic_DNA"/>
</dbReference>